<organism evidence="1 2">
    <name type="scientific">Streptomyces antimycoticus</name>
    <dbReference type="NCBI Taxonomy" id="68175"/>
    <lineage>
        <taxon>Bacteria</taxon>
        <taxon>Bacillati</taxon>
        <taxon>Actinomycetota</taxon>
        <taxon>Actinomycetes</taxon>
        <taxon>Kitasatosporales</taxon>
        <taxon>Streptomycetaceae</taxon>
        <taxon>Streptomyces</taxon>
        <taxon>Streptomyces violaceusniger group</taxon>
    </lineage>
</organism>
<sequence>MPGRLTPSARTLRDAIRSTRSRLATFSACEWPMPALPSVGRRSATTAHLDDVHHTPLLRTGDLVLFV</sequence>
<gene>
    <name evidence="1" type="ORF">SSPO_099320</name>
</gene>
<dbReference type="Proteomes" id="UP000463951">
    <property type="component" value="Chromosome"/>
</dbReference>
<evidence type="ECO:0000313" key="2">
    <source>
        <dbReference type="Proteomes" id="UP000463951"/>
    </source>
</evidence>
<proteinExistence type="predicted"/>
<dbReference type="EMBL" id="AP019620">
    <property type="protein sequence ID" value="BBJ47214.1"/>
    <property type="molecule type" value="Genomic_DNA"/>
</dbReference>
<accession>A0A499UZ03</accession>
<protein>
    <submittedName>
        <fullName evidence="1">Uncharacterized protein</fullName>
    </submittedName>
</protein>
<reference evidence="1 2" key="1">
    <citation type="journal article" date="2020" name="Int. J. Syst. Evol. Microbiol.">
        <title>Reclassification of Streptomyces castelarensis and Streptomyces sporoclivatus as later heterotypic synonyms of Streptomyces antimycoticus.</title>
        <authorList>
            <person name="Komaki H."/>
            <person name="Tamura T."/>
        </authorList>
    </citation>
    <scope>NUCLEOTIDE SEQUENCE [LARGE SCALE GENOMIC DNA]</scope>
    <source>
        <strain evidence="1 2">NBRC 100767</strain>
    </source>
</reference>
<name>A0A499UZ03_9ACTN</name>
<dbReference type="AlphaFoldDB" id="A0A499UZ03"/>
<evidence type="ECO:0000313" key="1">
    <source>
        <dbReference type="EMBL" id="BBJ47214.1"/>
    </source>
</evidence>